<dbReference type="RefSeq" id="WP_188406135.1">
    <property type="nucleotide sequence ID" value="NZ_BMGL01000007.1"/>
</dbReference>
<sequence>MIHAVKLNLQKLINEKKFIRVQEDFYMLSERDKYTKLTKPILVEFSTIIKKPNFEDSSKDQYVEKFFYKDFLKPKLKKLSAYYIETDKSKIKLNGIYGDESLEKYSEQKIKYYQGLLLKLETSQHLPTDVKALLKNELNSVIDYYSSKRMTNSIMLKKRIVLKWRKSDFLILMTLLRENKHIDPSITDAELGLIIDENFSYYNSKNGEHQAYKNSRKKIGEIKNSSRSFEKAYTRLKEIFKEDDFYEALFR</sequence>
<dbReference type="Proteomes" id="UP000599688">
    <property type="component" value="Unassembled WGS sequence"/>
</dbReference>
<comment type="caution">
    <text evidence="1">The sequence shown here is derived from an EMBL/GenBank/DDBJ whole genome shotgun (WGS) entry which is preliminary data.</text>
</comment>
<dbReference type="EMBL" id="BMGL01000007">
    <property type="protein sequence ID" value="GGE14028.1"/>
    <property type="molecule type" value="Genomic_DNA"/>
</dbReference>
<name>A0A917E810_9FLAO</name>
<evidence type="ECO:0000313" key="1">
    <source>
        <dbReference type="EMBL" id="GGE14028.1"/>
    </source>
</evidence>
<dbReference type="AlphaFoldDB" id="A0A917E810"/>
<accession>A0A917E810</accession>
<gene>
    <name evidence="1" type="ORF">GCM10010831_14240</name>
</gene>
<keyword evidence="2" id="KW-1185">Reference proteome</keyword>
<reference evidence="1 2" key="1">
    <citation type="journal article" date="2014" name="Int. J. Syst. Evol. Microbiol.">
        <title>Complete genome sequence of Corynebacterium casei LMG S-19264T (=DSM 44701T), isolated from a smear-ripened cheese.</title>
        <authorList>
            <consortium name="US DOE Joint Genome Institute (JGI-PGF)"/>
            <person name="Walter F."/>
            <person name="Albersmeier A."/>
            <person name="Kalinowski J."/>
            <person name="Ruckert C."/>
        </authorList>
    </citation>
    <scope>NUCLEOTIDE SEQUENCE [LARGE SCALE GENOMIC DNA]</scope>
    <source>
        <strain evidence="1 2">CGMCC 1.12925</strain>
    </source>
</reference>
<evidence type="ECO:0008006" key="3">
    <source>
        <dbReference type="Google" id="ProtNLM"/>
    </source>
</evidence>
<proteinExistence type="predicted"/>
<protein>
    <recommendedName>
        <fullName evidence="3">RteC protein</fullName>
    </recommendedName>
</protein>
<organism evidence="1 2">
    <name type="scientific">Psychroflexus salis</name>
    <dbReference type="NCBI Taxonomy" id="1526574"/>
    <lineage>
        <taxon>Bacteria</taxon>
        <taxon>Pseudomonadati</taxon>
        <taxon>Bacteroidota</taxon>
        <taxon>Flavobacteriia</taxon>
        <taxon>Flavobacteriales</taxon>
        <taxon>Flavobacteriaceae</taxon>
        <taxon>Psychroflexus</taxon>
    </lineage>
</organism>
<evidence type="ECO:0000313" key="2">
    <source>
        <dbReference type="Proteomes" id="UP000599688"/>
    </source>
</evidence>